<dbReference type="PANTHER" id="PTHR23049">
    <property type="entry name" value="MYOSIN REGULATORY LIGHT CHAIN 2"/>
    <property type="match status" value="1"/>
</dbReference>
<dbReference type="GO" id="GO:0043226">
    <property type="term" value="C:organelle"/>
    <property type="evidence" value="ECO:0007669"/>
    <property type="project" value="UniProtKB-ARBA"/>
</dbReference>
<evidence type="ECO:0000259" key="3">
    <source>
        <dbReference type="PROSITE" id="PS50222"/>
    </source>
</evidence>
<comment type="caution">
    <text evidence="4">The sequence shown here is derived from an EMBL/GenBank/DDBJ whole genome shotgun (WGS) entry which is preliminary data.</text>
</comment>
<keyword evidence="5" id="KW-1185">Reference proteome</keyword>
<evidence type="ECO:0000313" key="5">
    <source>
        <dbReference type="Proteomes" id="UP001249851"/>
    </source>
</evidence>
<keyword evidence="2" id="KW-0106">Calcium</keyword>
<accession>A0AAD9R474</accession>
<gene>
    <name evidence="4" type="ORF">P5673_001741</name>
</gene>
<reference evidence="4" key="2">
    <citation type="journal article" date="2023" name="Science">
        <title>Genomic signatures of disease resistance in endangered staghorn corals.</title>
        <authorList>
            <person name="Vollmer S.V."/>
            <person name="Selwyn J.D."/>
            <person name="Despard B.A."/>
            <person name="Roesel C.L."/>
        </authorList>
    </citation>
    <scope>NUCLEOTIDE SEQUENCE</scope>
    <source>
        <strain evidence="4">K2</strain>
    </source>
</reference>
<dbReference type="SMART" id="SM00054">
    <property type="entry name" value="EFh"/>
    <property type="match status" value="3"/>
</dbReference>
<name>A0AAD9R474_ACRCE</name>
<dbReference type="InterPro" id="IPR011992">
    <property type="entry name" value="EF-hand-dom_pair"/>
</dbReference>
<sequence length="146" mass="16502">MVERFTESQIDEFKECFNLFDGDSDGMVTEKELGLIMRSLGENITHFEIEELMTKAGKQKVRFPEFLKMLAEQTGKMISTEKEILAAFTALDREKTGSVSRSQLQHLMTGTGDKLGTEEFDQMLRDLGLEGCASVQYTDLVHAITH</sequence>
<dbReference type="CDD" id="cd00051">
    <property type="entry name" value="EFh"/>
    <property type="match status" value="1"/>
</dbReference>
<dbReference type="FunFam" id="1.10.238.10:FF:000178">
    <property type="entry name" value="Calmodulin-2 A"/>
    <property type="match status" value="1"/>
</dbReference>
<dbReference type="SUPFAM" id="SSF47473">
    <property type="entry name" value="EF-hand"/>
    <property type="match status" value="1"/>
</dbReference>
<dbReference type="AlphaFoldDB" id="A0AAD9R474"/>
<dbReference type="InterPro" id="IPR018247">
    <property type="entry name" value="EF_Hand_1_Ca_BS"/>
</dbReference>
<dbReference type="InterPro" id="IPR002048">
    <property type="entry name" value="EF_hand_dom"/>
</dbReference>
<evidence type="ECO:0000256" key="1">
    <source>
        <dbReference type="ARBA" id="ARBA00022737"/>
    </source>
</evidence>
<dbReference type="PROSITE" id="PS00018">
    <property type="entry name" value="EF_HAND_1"/>
    <property type="match status" value="1"/>
</dbReference>
<dbReference type="EMBL" id="JARQWQ010000003">
    <property type="protein sequence ID" value="KAK2572760.1"/>
    <property type="molecule type" value="Genomic_DNA"/>
</dbReference>
<dbReference type="Proteomes" id="UP001249851">
    <property type="component" value="Unassembled WGS sequence"/>
</dbReference>
<dbReference type="PROSITE" id="PS50222">
    <property type="entry name" value="EF_HAND_2"/>
    <property type="match status" value="2"/>
</dbReference>
<organism evidence="4 5">
    <name type="scientific">Acropora cervicornis</name>
    <name type="common">Staghorn coral</name>
    <dbReference type="NCBI Taxonomy" id="6130"/>
    <lineage>
        <taxon>Eukaryota</taxon>
        <taxon>Metazoa</taxon>
        <taxon>Cnidaria</taxon>
        <taxon>Anthozoa</taxon>
        <taxon>Hexacorallia</taxon>
        <taxon>Scleractinia</taxon>
        <taxon>Astrocoeniina</taxon>
        <taxon>Acroporidae</taxon>
        <taxon>Acropora</taxon>
    </lineage>
</organism>
<feature type="domain" description="EF-hand" evidence="3">
    <location>
        <begin position="79"/>
        <end position="114"/>
    </location>
</feature>
<reference evidence="4" key="1">
    <citation type="journal article" date="2023" name="G3 (Bethesda)">
        <title>Whole genome assembly and annotation of the endangered Caribbean coral Acropora cervicornis.</title>
        <authorList>
            <person name="Selwyn J.D."/>
            <person name="Vollmer S.V."/>
        </authorList>
    </citation>
    <scope>NUCLEOTIDE SEQUENCE</scope>
    <source>
        <strain evidence="4">K2</strain>
    </source>
</reference>
<dbReference type="Gene3D" id="1.10.238.10">
    <property type="entry name" value="EF-hand"/>
    <property type="match status" value="2"/>
</dbReference>
<proteinExistence type="predicted"/>
<dbReference type="GO" id="GO:0005509">
    <property type="term" value="F:calcium ion binding"/>
    <property type="evidence" value="ECO:0007669"/>
    <property type="project" value="InterPro"/>
</dbReference>
<keyword evidence="1" id="KW-0677">Repeat</keyword>
<dbReference type="InterPro" id="IPR050403">
    <property type="entry name" value="Myosin_RLC"/>
</dbReference>
<feature type="domain" description="EF-hand" evidence="3">
    <location>
        <begin position="8"/>
        <end position="43"/>
    </location>
</feature>
<dbReference type="Pfam" id="PF13499">
    <property type="entry name" value="EF-hand_7"/>
    <property type="match status" value="2"/>
</dbReference>
<evidence type="ECO:0000313" key="4">
    <source>
        <dbReference type="EMBL" id="KAK2572760.1"/>
    </source>
</evidence>
<evidence type="ECO:0000256" key="2">
    <source>
        <dbReference type="ARBA" id="ARBA00022837"/>
    </source>
</evidence>
<protein>
    <submittedName>
        <fullName evidence="4">Calmodulin</fullName>
    </submittedName>
</protein>